<gene>
    <name evidence="1" type="ORF">X808_9360</name>
</gene>
<dbReference type="AlphaFoldDB" id="W0Q998"/>
<organism evidence="1 2">
    <name type="scientific">Mannheimia varigena USDA-ARS-USMARC-1296</name>
    <dbReference type="NCBI Taxonomy" id="1433287"/>
    <lineage>
        <taxon>Bacteria</taxon>
        <taxon>Pseudomonadati</taxon>
        <taxon>Pseudomonadota</taxon>
        <taxon>Gammaproteobacteria</taxon>
        <taxon>Pasteurellales</taxon>
        <taxon>Pasteurellaceae</taxon>
        <taxon>Mannheimia</taxon>
    </lineage>
</organism>
<accession>W0Q998</accession>
<evidence type="ECO:0000313" key="1">
    <source>
        <dbReference type="EMBL" id="AHG75459.1"/>
    </source>
</evidence>
<protein>
    <submittedName>
        <fullName evidence="1">Uncharacterized protein</fullName>
    </submittedName>
</protein>
<dbReference type="STRING" id="1433287.X808_9360"/>
<dbReference type="Proteomes" id="UP000066995">
    <property type="component" value="Chromosome"/>
</dbReference>
<keyword evidence="2" id="KW-1185">Reference proteome</keyword>
<sequence>MKYQELLNALLTDAEDDCFAYYGLRATTEFHDIGDELENSFVWIDGEKTDEELDGVSTMGIKNSDEQGLIEAIKNLGRDACKKFDVDFKGCHSYVGQNFILVKGDSATAGEDKGESVIRNPIVVAVFNQ</sequence>
<proteinExistence type="predicted"/>
<dbReference type="PATRIC" id="fig|1433287.3.peg.933"/>
<evidence type="ECO:0000313" key="2">
    <source>
        <dbReference type="Proteomes" id="UP000066995"/>
    </source>
</evidence>
<dbReference type="HOGENOM" id="CLU_2166532_0_0_6"/>
<dbReference type="EMBL" id="CP006943">
    <property type="protein sequence ID" value="AHG75459.1"/>
    <property type="molecule type" value="Genomic_DNA"/>
</dbReference>
<dbReference type="RefSeq" id="WP_025217183.1">
    <property type="nucleotide sequence ID" value="NZ_CP006943.1"/>
</dbReference>
<dbReference type="KEGG" id="mvi:X808_9360"/>
<name>W0Q998_9PAST</name>
<dbReference type="OrthoDB" id="9897611at2"/>
<reference evidence="1 2" key="1">
    <citation type="submission" date="2013-12" db="EMBL/GenBank/DDBJ databases">
        <title>Annotation of the Mannheimia varigena USDA-ARS-USMARC-1296 complete genome.</title>
        <authorList>
            <person name="Harhay G.P."/>
            <person name="Clawson M.L."/>
            <person name="Murray R.W."/>
            <person name="Lubbers B.V."/>
            <person name="Heaton M.P."/>
            <person name="Chitko-Mckown C.G."/>
            <person name="Harhay D.M."/>
            <person name="Smith T.P.L."/>
        </authorList>
    </citation>
    <scope>NUCLEOTIDE SEQUENCE [LARGE SCALE GENOMIC DNA]</scope>
    <source>
        <strain evidence="1 2">USDA-ARS-USMARC-1296</strain>
    </source>
</reference>